<comment type="caution">
    <text evidence="6">The sequence shown here is derived from an EMBL/GenBank/DDBJ whole genome shotgun (WGS) entry which is preliminary data.</text>
</comment>
<reference evidence="6 7" key="1">
    <citation type="journal article" date="2016" name="Nat. Commun.">
        <title>Thousands of microbial genomes shed light on interconnected biogeochemical processes in an aquifer system.</title>
        <authorList>
            <person name="Anantharaman K."/>
            <person name="Brown C.T."/>
            <person name="Hug L.A."/>
            <person name="Sharon I."/>
            <person name="Castelle C.J."/>
            <person name="Probst A.J."/>
            <person name="Thomas B.C."/>
            <person name="Singh A."/>
            <person name="Wilkins M.J."/>
            <person name="Karaoz U."/>
            <person name="Brodie E.L."/>
            <person name="Williams K.H."/>
            <person name="Hubbard S.S."/>
            <person name="Banfield J.F."/>
        </authorList>
    </citation>
    <scope>NUCLEOTIDE SEQUENCE [LARGE SCALE GENOMIC DNA]</scope>
</reference>
<dbReference type="PANTHER" id="PTHR12213">
    <property type="entry name" value="CORRINOID ADENOSYLTRANSFERASE"/>
    <property type="match status" value="1"/>
</dbReference>
<proteinExistence type="inferred from homology"/>
<feature type="domain" description="Cobalamin adenosyltransferase-like" evidence="5">
    <location>
        <begin position="2"/>
        <end position="157"/>
    </location>
</feature>
<dbReference type="SUPFAM" id="SSF89028">
    <property type="entry name" value="Cobalamin adenosyltransferase-like"/>
    <property type="match status" value="1"/>
</dbReference>
<dbReference type="Gene3D" id="1.20.1200.10">
    <property type="entry name" value="Cobalamin adenosyltransferase-like"/>
    <property type="match status" value="1"/>
</dbReference>
<dbReference type="InterPro" id="IPR036451">
    <property type="entry name" value="CblAdoTrfase-like_sf"/>
</dbReference>
<protein>
    <recommendedName>
        <fullName evidence="4">Corrinoid adenosyltransferase</fullName>
        <ecNumber evidence="4">2.5.1.17</ecNumber>
    </recommendedName>
    <alternativeName>
        <fullName evidence="4">Cob(II)alamin adenosyltransferase</fullName>
    </alternativeName>
    <alternativeName>
        <fullName evidence="4">Cob(II)yrinic acid a,c-diamide adenosyltransferase</fullName>
    </alternativeName>
    <alternativeName>
        <fullName evidence="4">Cobinamide/cobalamin adenosyltransferase</fullName>
    </alternativeName>
</protein>
<comment type="catalytic activity">
    <reaction evidence="4">
        <text>2 cob(II)yrinate a,c diamide + reduced [electron-transfer flavoprotein] + 2 ATP = 2 adenosylcob(III)yrinate a,c-diamide + 2 triphosphate + oxidized [electron-transfer flavoprotein] + 3 H(+)</text>
        <dbReference type="Rhea" id="RHEA:11528"/>
        <dbReference type="Rhea" id="RHEA-COMP:10685"/>
        <dbReference type="Rhea" id="RHEA-COMP:10686"/>
        <dbReference type="ChEBI" id="CHEBI:15378"/>
        <dbReference type="ChEBI" id="CHEBI:18036"/>
        <dbReference type="ChEBI" id="CHEBI:30616"/>
        <dbReference type="ChEBI" id="CHEBI:57692"/>
        <dbReference type="ChEBI" id="CHEBI:58307"/>
        <dbReference type="ChEBI" id="CHEBI:58503"/>
        <dbReference type="ChEBI" id="CHEBI:58537"/>
        <dbReference type="EC" id="2.5.1.17"/>
    </reaction>
</comment>
<evidence type="ECO:0000313" key="7">
    <source>
        <dbReference type="Proteomes" id="UP000179241"/>
    </source>
</evidence>
<dbReference type="EMBL" id="MGHU01000008">
    <property type="protein sequence ID" value="OGM77983.1"/>
    <property type="molecule type" value="Genomic_DNA"/>
</dbReference>
<keyword evidence="4" id="KW-0169">Cobalamin biosynthesis</keyword>
<evidence type="ECO:0000256" key="3">
    <source>
        <dbReference type="ARBA" id="ARBA00022840"/>
    </source>
</evidence>
<dbReference type="UniPathway" id="UPA00148">
    <property type="reaction ID" value="UER00233"/>
</dbReference>
<evidence type="ECO:0000256" key="4">
    <source>
        <dbReference type="RuleBase" id="RU366026"/>
    </source>
</evidence>
<organism evidence="6 7">
    <name type="scientific">Candidatus Woesebacteria bacterium RIFOXYA1_FULL_43_9</name>
    <dbReference type="NCBI Taxonomy" id="1802534"/>
    <lineage>
        <taxon>Bacteria</taxon>
        <taxon>Candidatus Woeseibacteriota</taxon>
    </lineage>
</organism>
<name>A0A1F8CNS6_9BACT</name>
<evidence type="ECO:0000256" key="1">
    <source>
        <dbReference type="ARBA" id="ARBA00022679"/>
    </source>
</evidence>
<dbReference type="GO" id="GO:0009236">
    <property type="term" value="P:cobalamin biosynthetic process"/>
    <property type="evidence" value="ECO:0007669"/>
    <property type="project" value="UniProtKB-UniRule"/>
</dbReference>
<dbReference type="GO" id="GO:0008817">
    <property type="term" value="F:corrinoid adenosyltransferase activity"/>
    <property type="evidence" value="ECO:0007669"/>
    <property type="project" value="UniProtKB-UniRule"/>
</dbReference>
<dbReference type="EC" id="2.5.1.17" evidence="4"/>
<dbReference type="AlphaFoldDB" id="A0A1F8CNS6"/>
<evidence type="ECO:0000259" key="5">
    <source>
        <dbReference type="Pfam" id="PF01923"/>
    </source>
</evidence>
<comment type="similarity">
    <text evidence="4">Belongs to the Cob(I)alamin adenosyltransferase family.</text>
</comment>
<keyword evidence="2 4" id="KW-0547">Nucleotide-binding</keyword>
<evidence type="ECO:0000313" key="6">
    <source>
        <dbReference type="EMBL" id="OGM77983.1"/>
    </source>
</evidence>
<accession>A0A1F8CNS6</accession>
<keyword evidence="3 4" id="KW-0067">ATP-binding</keyword>
<dbReference type="GO" id="GO:0005524">
    <property type="term" value="F:ATP binding"/>
    <property type="evidence" value="ECO:0007669"/>
    <property type="project" value="UniProtKB-UniRule"/>
</dbReference>
<dbReference type="Proteomes" id="UP000179241">
    <property type="component" value="Unassembled WGS sequence"/>
</dbReference>
<dbReference type="InterPro" id="IPR016030">
    <property type="entry name" value="CblAdoTrfase-like"/>
</dbReference>
<dbReference type="NCBIfam" id="TIGR00636">
    <property type="entry name" value="PduO_Nterm"/>
    <property type="match status" value="1"/>
</dbReference>
<comment type="catalytic activity">
    <reaction evidence="4">
        <text>2 cob(II)alamin + reduced [electron-transfer flavoprotein] + 2 ATP = 2 adenosylcob(III)alamin + 2 triphosphate + oxidized [electron-transfer flavoprotein] + 3 H(+)</text>
        <dbReference type="Rhea" id="RHEA:28671"/>
        <dbReference type="Rhea" id="RHEA-COMP:10685"/>
        <dbReference type="Rhea" id="RHEA-COMP:10686"/>
        <dbReference type="ChEBI" id="CHEBI:15378"/>
        <dbReference type="ChEBI" id="CHEBI:16304"/>
        <dbReference type="ChEBI" id="CHEBI:18036"/>
        <dbReference type="ChEBI" id="CHEBI:18408"/>
        <dbReference type="ChEBI" id="CHEBI:30616"/>
        <dbReference type="ChEBI" id="CHEBI:57692"/>
        <dbReference type="ChEBI" id="CHEBI:58307"/>
        <dbReference type="EC" id="2.5.1.17"/>
    </reaction>
</comment>
<dbReference type="InterPro" id="IPR029499">
    <property type="entry name" value="PduO-typ"/>
</dbReference>
<evidence type="ECO:0000256" key="2">
    <source>
        <dbReference type="ARBA" id="ARBA00022741"/>
    </source>
</evidence>
<comment type="pathway">
    <text evidence="4">Cofactor biosynthesis; adenosylcobalamin biosynthesis; adenosylcobalamin from cob(II)yrinate a,c-diamide: step 2/7.</text>
</comment>
<keyword evidence="1 4" id="KW-0808">Transferase</keyword>
<gene>
    <name evidence="6" type="ORF">A2188_02560</name>
</gene>
<dbReference type="PANTHER" id="PTHR12213:SF0">
    <property type="entry name" value="CORRINOID ADENOSYLTRANSFERASE MMAB"/>
    <property type="match status" value="1"/>
</dbReference>
<dbReference type="Pfam" id="PF01923">
    <property type="entry name" value="Cob_adeno_trans"/>
    <property type="match status" value="1"/>
</dbReference>
<sequence>MIYTKKGDGGTTGLFGTKRRVSKSSNLIRAIGAVDEANSYLGVVISKSPQPQGETLRLRKIQADLFVVGSILAGSTSPIGLRRIKDRVVELESEIDKMEGELPLQKNFIIPGGCELSAHLFFARALVRRAEREVVGLSVLPYLNRLSDYLFILARWVNFKNREKEISWKK</sequence>